<dbReference type="InterPro" id="IPR051906">
    <property type="entry name" value="TolC-like"/>
</dbReference>
<dbReference type="GO" id="GO:0015288">
    <property type="term" value="F:porin activity"/>
    <property type="evidence" value="ECO:0007669"/>
    <property type="project" value="TreeGrafter"/>
</dbReference>
<feature type="coiled-coil region" evidence="8">
    <location>
        <begin position="326"/>
        <end position="360"/>
    </location>
</feature>
<organism evidence="9 10">
    <name type="scientific">candidate division WOR-1 bacterium RIFOXYC12_FULL_54_18</name>
    <dbReference type="NCBI Taxonomy" id="1802584"/>
    <lineage>
        <taxon>Bacteria</taxon>
        <taxon>Bacillati</taxon>
        <taxon>Saganbacteria</taxon>
    </lineage>
</organism>
<sequence length="415" mass="44964">MIVVLGLIGPAGALTVNDSVELALAKNPRVIAARATLDAASSRLVQARSALFPRLKLEGGVGKYYQESIVPPNEAADIKTYTLSLTQPVFIVSLPKLLTIAGAGYRGAREELRRTESDVAFSVTSAYYGVLKARKGKQVVEKAGESLEKYLKLSRIYYDSGIIGREGVMRIETELLNNKVARIKARSGLQLAEAAFNNLLGGGSVSERELEDISFTGASSLPAFSELLAQALAERPDYRSFREGLTIAKESVGLAAANYWPSFMLVGSSGRSISYYPAAGLNLDLDSWQVFLSGSWNIFDSFETRGKVAEAEAGYQAARAQGDQLRDGIELEVRSANLEYQAAEEQIAAAQAAADLAQKTMRLSEVNYEQHITTFLSLLDSRTALTAAENTLWGAKYDLEIAKAKINKVVGKPIF</sequence>
<comment type="subcellular location">
    <subcellularLocation>
        <location evidence="1">Cell outer membrane</location>
    </subcellularLocation>
</comment>
<dbReference type="Proteomes" id="UP000178602">
    <property type="component" value="Unassembled WGS sequence"/>
</dbReference>
<dbReference type="PANTHER" id="PTHR30026">
    <property type="entry name" value="OUTER MEMBRANE PROTEIN TOLC"/>
    <property type="match status" value="1"/>
</dbReference>
<evidence type="ECO:0008006" key="11">
    <source>
        <dbReference type="Google" id="ProtNLM"/>
    </source>
</evidence>
<dbReference type="GO" id="GO:0015562">
    <property type="term" value="F:efflux transmembrane transporter activity"/>
    <property type="evidence" value="ECO:0007669"/>
    <property type="project" value="InterPro"/>
</dbReference>
<proteinExistence type="inferred from homology"/>
<dbReference type="PANTHER" id="PTHR30026:SF20">
    <property type="entry name" value="OUTER MEMBRANE PROTEIN TOLC"/>
    <property type="match status" value="1"/>
</dbReference>
<evidence type="ECO:0000256" key="3">
    <source>
        <dbReference type="ARBA" id="ARBA00022448"/>
    </source>
</evidence>
<evidence type="ECO:0000256" key="4">
    <source>
        <dbReference type="ARBA" id="ARBA00022452"/>
    </source>
</evidence>
<evidence type="ECO:0000256" key="7">
    <source>
        <dbReference type="ARBA" id="ARBA00023237"/>
    </source>
</evidence>
<evidence type="ECO:0000313" key="10">
    <source>
        <dbReference type="Proteomes" id="UP000178602"/>
    </source>
</evidence>
<accession>A0A1F4T586</accession>
<comment type="similarity">
    <text evidence="2">Belongs to the outer membrane factor (OMF) (TC 1.B.17) family.</text>
</comment>
<evidence type="ECO:0000256" key="2">
    <source>
        <dbReference type="ARBA" id="ARBA00007613"/>
    </source>
</evidence>
<gene>
    <name evidence="9" type="ORF">A3K49_02835</name>
</gene>
<dbReference type="SUPFAM" id="SSF56954">
    <property type="entry name" value="Outer membrane efflux proteins (OEP)"/>
    <property type="match status" value="1"/>
</dbReference>
<reference evidence="9 10" key="1">
    <citation type="journal article" date="2016" name="Nat. Commun.">
        <title>Thousands of microbial genomes shed light on interconnected biogeochemical processes in an aquifer system.</title>
        <authorList>
            <person name="Anantharaman K."/>
            <person name="Brown C.T."/>
            <person name="Hug L.A."/>
            <person name="Sharon I."/>
            <person name="Castelle C.J."/>
            <person name="Probst A.J."/>
            <person name="Thomas B.C."/>
            <person name="Singh A."/>
            <person name="Wilkins M.J."/>
            <person name="Karaoz U."/>
            <person name="Brodie E.L."/>
            <person name="Williams K.H."/>
            <person name="Hubbard S.S."/>
            <person name="Banfield J.F."/>
        </authorList>
    </citation>
    <scope>NUCLEOTIDE SEQUENCE [LARGE SCALE GENOMIC DNA]</scope>
</reference>
<keyword evidence="8" id="KW-0175">Coiled coil</keyword>
<dbReference type="GO" id="GO:1990281">
    <property type="term" value="C:efflux pump complex"/>
    <property type="evidence" value="ECO:0007669"/>
    <property type="project" value="TreeGrafter"/>
</dbReference>
<keyword evidence="5" id="KW-0812">Transmembrane</keyword>
<name>A0A1F4T586_UNCSA</name>
<dbReference type="AlphaFoldDB" id="A0A1F4T586"/>
<comment type="caution">
    <text evidence="9">The sequence shown here is derived from an EMBL/GenBank/DDBJ whole genome shotgun (WGS) entry which is preliminary data.</text>
</comment>
<evidence type="ECO:0000256" key="1">
    <source>
        <dbReference type="ARBA" id="ARBA00004442"/>
    </source>
</evidence>
<dbReference type="GO" id="GO:0009279">
    <property type="term" value="C:cell outer membrane"/>
    <property type="evidence" value="ECO:0007669"/>
    <property type="project" value="UniProtKB-SubCell"/>
</dbReference>
<evidence type="ECO:0000256" key="6">
    <source>
        <dbReference type="ARBA" id="ARBA00023136"/>
    </source>
</evidence>
<dbReference type="EMBL" id="MEUG01000001">
    <property type="protein sequence ID" value="OGC27922.1"/>
    <property type="molecule type" value="Genomic_DNA"/>
</dbReference>
<keyword evidence="4" id="KW-1134">Transmembrane beta strand</keyword>
<evidence type="ECO:0000256" key="5">
    <source>
        <dbReference type="ARBA" id="ARBA00022692"/>
    </source>
</evidence>
<dbReference type="Gene3D" id="1.20.1600.10">
    <property type="entry name" value="Outer membrane efflux proteins (OEP)"/>
    <property type="match status" value="1"/>
</dbReference>
<dbReference type="Pfam" id="PF02321">
    <property type="entry name" value="OEP"/>
    <property type="match status" value="2"/>
</dbReference>
<protein>
    <recommendedName>
        <fullName evidence="11">Transporter</fullName>
    </recommendedName>
</protein>
<keyword evidence="6" id="KW-0472">Membrane</keyword>
<keyword evidence="7" id="KW-0998">Cell outer membrane</keyword>
<keyword evidence="3" id="KW-0813">Transport</keyword>
<evidence type="ECO:0000256" key="8">
    <source>
        <dbReference type="SAM" id="Coils"/>
    </source>
</evidence>
<dbReference type="InterPro" id="IPR003423">
    <property type="entry name" value="OMP_efflux"/>
</dbReference>
<evidence type="ECO:0000313" key="9">
    <source>
        <dbReference type="EMBL" id="OGC27922.1"/>
    </source>
</evidence>